<organism evidence="1 2">
    <name type="scientific">Cohnella lupini</name>
    <dbReference type="NCBI Taxonomy" id="1294267"/>
    <lineage>
        <taxon>Bacteria</taxon>
        <taxon>Bacillati</taxon>
        <taxon>Bacillota</taxon>
        <taxon>Bacilli</taxon>
        <taxon>Bacillales</taxon>
        <taxon>Paenibacillaceae</taxon>
        <taxon>Cohnella</taxon>
    </lineage>
</organism>
<dbReference type="RefSeq" id="WP_115994218.1">
    <property type="nucleotide sequence ID" value="NZ_QRDY01000012.1"/>
</dbReference>
<sequence>MAVHRPKPLLGDTNKSRIIREKISARACKVGVNNPTFPRLTVIWVQNNGVPFDTTGFFARLTRGTTIVSTASFDRFGVVRFNNVRTLTNVSYNLRVFTANGILFRTRFIPAGVETFAIIG</sequence>
<name>A0A3D9I4R0_9BACL</name>
<dbReference type="Proteomes" id="UP000256869">
    <property type="component" value="Unassembled WGS sequence"/>
</dbReference>
<evidence type="ECO:0008006" key="3">
    <source>
        <dbReference type="Google" id="ProtNLM"/>
    </source>
</evidence>
<dbReference type="OrthoDB" id="2678943at2"/>
<proteinExistence type="predicted"/>
<comment type="caution">
    <text evidence="1">The sequence shown here is derived from an EMBL/GenBank/DDBJ whole genome shotgun (WGS) entry which is preliminary data.</text>
</comment>
<gene>
    <name evidence="1" type="ORF">DFP95_11228</name>
</gene>
<protein>
    <recommendedName>
        <fullName evidence="3">Ig-like domain-containing protein</fullName>
    </recommendedName>
</protein>
<dbReference type="AlphaFoldDB" id="A0A3D9I4R0"/>
<evidence type="ECO:0000313" key="2">
    <source>
        <dbReference type="Proteomes" id="UP000256869"/>
    </source>
</evidence>
<accession>A0A3D9I4R0</accession>
<evidence type="ECO:0000313" key="1">
    <source>
        <dbReference type="EMBL" id="RED56738.1"/>
    </source>
</evidence>
<reference evidence="1 2" key="1">
    <citation type="submission" date="2018-07" db="EMBL/GenBank/DDBJ databases">
        <title>Genomic Encyclopedia of Type Strains, Phase III (KMG-III): the genomes of soil and plant-associated and newly described type strains.</title>
        <authorList>
            <person name="Whitman W."/>
        </authorList>
    </citation>
    <scope>NUCLEOTIDE SEQUENCE [LARGE SCALE GENOMIC DNA]</scope>
    <source>
        <strain evidence="1 2">CECT 8236</strain>
    </source>
</reference>
<dbReference type="EMBL" id="QRDY01000012">
    <property type="protein sequence ID" value="RED56738.1"/>
    <property type="molecule type" value="Genomic_DNA"/>
</dbReference>
<keyword evidence="2" id="KW-1185">Reference proteome</keyword>